<dbReference type="PROSITE" id="PS50994">
    <property type="entry name" value="INTEGRASE"/>
    <property type="match status" value="1"/>
</dbReference>
<dbReference type="InterPro" id="IPR036397">
    <property type="entry name" value="RNaseH_sf"/>
</dbReference>
<evidence type="ECO:0000259" key="6">
    <source>
        <dbReference type="PROSITE" id="PS50994"/>
    </source>
</evidence>
<keyword evidence="4" id="KW-0238">DNA-binding</keyword>
<dbReference type="InterPro" id="IPR053392">
    <property type="entry name" value="Transposase_IS30-like"/>
</dbReference>
<dbReference type="GO" id="GO:0006313">
    <property type="term" value="P:DNA transposition"/>
    <property type="evidence" value="ECO:0007669"/>
    <property type="project" value="InterPro"/>
</dbReference>
<evidence type="ECO:0000256" key="2">
    <source>
        <dbReference type="ARBA" id="ARBA00006363"/>
    </source>
</evidence>
<dbReference type="InterPro" id="IPR001598">
    <property type="entry name" value="Transposase_IS30_CS"/>
</dbReference>
<sequence>MVAGRLSLAEREEIGLGLARGESCRRIGARLGRAHTTVSREVERHSFHGHAVAFGRPEMVYRATSAHRSAATAAVRPRRAKLAVRGRLRSLVLRLLRRRWSPQQIAARLRDDFPDRPEMWVSHETIYQAIYLQSRGNLRAELTRQKALRSGRVTRRRRAAEAGAVRSNRPWLGLNISARPAEAADRAVPGHWEGDLVIGKDGASAVATLVERSTRFALLVGLPGGRVSEDVVACLAAAMGTLPRQLRRSLTWDQGSEMARHTDFSLATDCPVYFCDPHSPWQRGSNENTNGLLRQYYPKGVTDFRRITQHQLDTVAAELNSRPRQTLAWKTPAEKLDQLLKVDGATTD</sequence>
<dbReference type="AlphaFoldDB" id="A0A8J4EIC0"/>
<dbReference type="Pfam" id="PF13936">
    <property type="entry name" value="HTH_38"/>
    <property type="match status" value="1"/>
</dbReference>
<accession>A0A8J4EIC0</accession>
<dbReference type="PROSITE" id="PS01043">
    <property type="entry name" value="TRANSPOSASE_IS30"/>
    <property type="match status" value="1"/>
</dbReference>
<keyword evidence="5" id="KW-0233">DNA recombination</keyword>
<keyword evidence="3" id="KW-0815">Transposition</keyword>
<keyword evidence="8" id="KW-1185">Reference proteome</keyword>
<protein>
    <submittedName>
        <fullName evidence="7">IS30 family transposase</fullName>
    </submittedName>
</protein>
<evidence type="ECO:0000256" key="1">
    <source>
        <dbReference type="ARBA" id="ARBA00002190"/>
    </source>
</evidence>
<dbReference type="GO" id="GO:0003677">
    <property type="term" value="F:DNA binding"/>
    <property type="evidence" value="ECO:0007669"/>
    <property type="project" value="UniProtKB-KW"/>
</dbReference>
<dbReference type="Proteomes" id="UP000635606">
    <property type="component" value="Unassembled WGS sequence"/>
</dbReference>
<dbReference type="InterPro" id="IPR025246">
    <property type="entry name" value="IS30-like_HTH"/>
</dbReference>
<evidence type="ECO:0000256" key="3">
    <source>
        <dbReference type="ARBA" id="ARBA00022578"/>
    </source>
</evidence>
<comment type="similarity">
    <text evidence="2">Belongs to the transposase IS30 family.</text>
</comment>
<reference evidence="7" key="1">
    <citation type="submission" date="2021-01" db="EMBL/GenBank/DDBJ databases">
        <title>Whole genome shotgun sequence of Virgisporangium ochraceum NBRC 16418.</title>
        <authorList>
            <person name="Komaki H."/>
            <person name="Tamura T."/>
        </authorList>
    </citation>
    <scope>NUCLEOTIDE SEQUENCE</scope>
    <source>
        <strain evidence="7">NBRC 16418</strain>
    </source>
</reference>
<dbReference type="PANTHER" id="PTHR10948">
    <property type="entry name" value="TRANSPOSASE"/>
    <property type="match status" value="1"/>
</dbReference>
<dbReference type="SUPFAM" id="SSF53098">
    <property type="entry name" value="Ribonuclease H-like"/>
    <property type="match status" value="1"/>
</dbReference>
<proteinExistence type="inferred from homology"/>
<dbReference type="Gene3D" id="3.30.420.10">
    <property type="entry name" value="Ribonuclease H-like superfamily/Ribonuclease H"/>
    <property type="match status" value="1"/>
</dbReference>
<name>A0A8J4EIC0_9ACTN</name>
<gene>
    <name evidence="7" type="ORF">Voc01_104830</name>
</gene>
<dbReference type="PANTHER" id="PTHR10948:SF23">
    <property type="entry name" value="TRANSPOSASE INSI FOR INSERTION SEQUENCE ELEMENT IS30A-RELATED"/>
    <property type="match status" value="1"/>
</dbReference>
<organism evidence="7 8">
    <name type="scientific">Virgisporangium ochraceum</name>
    <dbReference type="NCBI Taxonomy" id="65505"/>
    <lineage>
        <taxon>Bacteria</taxon>
        <taxon>Bacillati</taxon>
        <taxon>Actinomycetota</taxon>
        <taxon>Actinomycetes</taxon>
        <taxon>Micromonosporales</taxon>
        <taxon>Micromonosporaceae</taxon>
        <taxon>Virgisporangium</taxon>
    </lineage>
</organism>
<dbReference type="InterPro" id="IPR051917">
    <property type="entry name" value="Transposase-Integrase"/>
</dbReference>
<comment type="function">
    <text evidence="1">Required for the transposition of the insertion element.</text>
</comment>
<dbReference type="Pfam" id="PF00665">
    <property type="entry name" value="rve"/>
    <property type="match status" value="1"/>
</dbReference>
<dbReference type="GO" id="GO:0004803">
    <property type="term" value="F:transposase activity"/>
    <property type="evidence" value="ECO:0007669"/>
    <property type="project" value="InterPro"/>
</dbReference>
<evidence type="ECO:0000313" key="8">
    <source>
        <dbReference type="Proteomes" id="UP000635606"/>
    </source>
</evidence>
<evidence type="ECO:0000256" key="4">
    <source>
        <dbReference type="ARBA" id="ARBA00023125"/>
    </source>
</evidence>
<dbReference type="InterPro" id="IPR012337">
    <property type="entry name" value="RNaseH-like_sf"/>
</dbReference>
<feature type="domain" description="Integrase catalytic" evidence="6">
    <location>
        <begin position="176"/>
        <end position="340"/>
    </location>
</feature>
<dbReference type="InterPro" id="IPR001584">
    <property type="entry name" value="Integrase_cat-core"/>
</dbReference>
<dbReference type="NCBIfam" id="NF033563">
    <property type="entry name" value="transpos_IS30"/>
    <property type="match status" value="1"/>
</dbReference>
<dbReference type="GO" id="GO:0015074">
    <property type="term" value="P:DNA integration"/>
    <property type="evidence" value="ECO:0007669"/>
    <property type="project" value="InterPro"/>
</dbReference>
<evidence type="ECO:0000313" key="7">
    <source>
        <dbReference type="EMBL" id="GIJ75566.1"/>
    </source>
</evidence>
<dbReference type="GO" id="GO:0005829">
    <property type="term" value="C:cytosol"/>
    <property type="evidence" value="ECO:0007669"/>
    <property type="project" value="TreeGrafter"/>
</dbReference>
<evidence type="ECO:0000256" key="5">
    <source>
        <dbReference type="ARBA" id="ARBA00023172"/>
    </source>
</evidence>
<comment type="caution">
    <text evidence="7">The sequence shown here is derived from an EMBL/GenBank/DDBJ whole genome shotgun (WGS) entry which is preliminary data.</text>
</comment>
<dbReference type="EMBL" id="BOPH01000186">
    <property type="protein sequence ID" value="GIJ75566.1"/>
    <property type="molecule type" value="Genomic_DNA"/>
</dbReference>